<organism evidence="3 4">
    <name type="scientific">Marinobacter segnicrescens</name>
    <dbReference type="NCBI Taxonomy" id="430453"/>
    <lineage>
        <taxon>Bacteria</taxon>
        <taxon>Pseudomonadati</taxon>
        <taxon>Pseudomonadota</taxon>
        <taxon>Gammaproteobacteria</taxon>
        <taxon>Pseudomonadales</taxon>
        <taxon>Marinobacteraceae</taxon>
        <taxon>Marinobacter</taxon>
    </lineage>
</organism>
<feature type="domain" description="GPI inositol-deacylase PGAP1-like alpha/beta" evidence="2">
    <location>
        <begin position="230"/>
        <end position="290"/>
    </location>
</feature>
<sequence length="421" mass="45415">MSTERSSDTTGSSPREPGNKLSHPPRSADLIGTSRLIIDAFDGVTDIVEVMHRNISGLAPIIGPGRPGPTRGITGLVYRNIRRVSALTGQGLEFTLSRFAPMLANQESTARREALLAAINGVLGDYLVASANPLAIPMELRYGGRRLMLEHQALLATIPHPSNRLLVMVHGLCMNDRQWFRNGHDHGKALAHDLGFTPLYLRYNSGLAVLENGRDFALMLEALISEWPVPVEKLVIVGHSMGGLVTRSACLQAQHAGYHWPTRLRKVVFLGTPHQGAPLEQLGNGLEFLLGVSPYSAPIGRLGNIRSAGIRDLREGTIGQVTGPEPGSRKAPEIPPPGTRYYAVAATIRSSPAAASTLIPGDGLVPLRSALGQHRDPARCLPIPESRQAVFNGLNHFDLLDSQPVYQCLLGWVTEDGSPES</sequence>
<dbReference type="Proteomes" id="UP000198762">
    <property type="component" value="Unassembled WGS sequence"/>
</dbReference>
<dbReference type="Pfam" id="PF07819">
    <property type="entry name" value="PGAP1"/>
    <property type="match status" value="1"/>
</dbReference>
<dbReference type="GO" id="GO:0016788">
    <property type="term" value="F:hydrolase activity, acting on ester bonds"/>
    <property type="evidence" value="ECO:0007669"/>
    <property type="project" value="InterPro"/>
</dbReference>
<dbReference type="AlphaFoldDB" id="A0A1I0GNE1"/>
<proteinExistence type="predicted"/>
<dbReference type="InterPro" id="IPR029058">
    <property type="entry name" value="AB_hydrolase_fold"/>
</dbReference>
<gene>
    <name evidence="3" type="ORF">SAMN04487962_11949</name>
</gene>
<evidence type="ECO:0000313" key="4">
    <source>
        <dbReference type="Proteomes" id="UP000198762"/>
    </source>
</evidence>
<dbReference type="STRING" id="430453.SAMN04487962_11949"/>
<accession>A0A1I0GNE1</accession>
<feature type="region of interest" description="Disordered" evidence="1">
    <location>
        <begin position="1"/>
        <end position="27"/>
    </location>
</feature>
<reference evidence="4" key="1">
    <citation type="submission" date="2016-10" db="EMBL/GenBank/DDBJ databases">
        <authorList>
            <person name="Varghese N."/>
            <person name="Submissions S."/>
        </authorList>
    </citation>
    <scope>NUCLEOTIDE SEQUENCE [LARGE SCALE GENOMIC DNA]</scope>
    <source>
        <strain evidence="4">CGMCC 1.6489</strain>
    </source>
</reference>
<name>A0A1I0GNE1_9GAMM</name>
<keyword evidence="4" id="KW-1185">Reference proteome</keyword>
<evidence type="ECO:0000313" key="3">
    <source>
        <dbReference type="EMBL" id="SET72451.1"/>
    </source>
</evidence>
<dbReference type="Gene3D" id="3.40.50.1820">
    <property type="entry name" value="alpha/beta hydrolase"/>
    <property type="match status" value="1"/>
</dbReference>
<dbReference type="RefSeq" id="WP_091853949.1">
    <property type="nucleotide sequence ID" value="NZ_FOHZ01000019.1"/>
</dbReference>
<dbReference type="OrthoDB" id="869379at2"/>
<feature type="compositionally biased region" description="Polar residues" evidence="1">
    <location>
        <begin position="1"/>
        <end position="13"/>
    </location>
</feature>
<evidence type="ECO:0000256" key="1">
    <source>
        <dbReference type="SAM" id="MobiDB-lite"/>
    </source>
</evidence>
<dbReference type="EMBL" id="FOHZ01000019">
    <property type="protein sequence ID" value="SET72451.1"/>
    <property type="molecule type" value="Genomic_DNA"/>
</dbReference>
<dbReference type="InterPro" id="IPR012908">
    <property type="entry name" value="PGAP1-ab_dom-like"/>
</dbReference>
<dbReference type="SUPFAM" id="SSF53474">
    <property type="entry name" value="alpha/beta-Hydrolases"/>
    <property type="match status" value="1"/>
</dbReference>
<protein>
    <submittedName>
        <fullName evidence="3">PGAP1-like protein</fullName>
    </submittedName>
</protein>
<evidence type="ECO:0000259" key="2">
    <source>
        <dbReference type="Pfam" id="PF07819"/>
    </source>
</evidence>